<feature type="domain" description="Transposase IS200-like" evidence="1">
    <location>
        <begin position="5"/>
        <end position="117"/>
    </location>
</feature>
<dbReference type="PANTHER" id="PTHR33360">
    <property type="entry name" value="TRANSPOSASE FOR INSERTION SEQUENCE ELEMENT IS200"/>
    <property type="match status" value="1"/>
</dbReference>
<sequence length="156" mass="17342">MPQSFAGVYLHLIFSTKNRECSIRTEWAPRLYEYIGGILRDRKCQLLAAGGVEDHVHLLVSLSREITLSSLVRDIKSVSSHWVHQNMTGSQEFAWQQGYAVFSVSQSALVHVKKRTSVAPLGLDVYFRLVTRGCRPWLLSAGPLGLGNGCEALIAD</sequence>
<gene>
    <name evidence="2" type="ORF">C5Y93_10185</name>
</gene>
<evidence type="ECO:0000259" key="1">
    <source>
        <dbReference type="SMART" id="SM01321"/>
    </source>
</evidence>
<dbReference type="EMBL" id="PUHZ01000010">
    <property type="protein sequence ID" value="PQO46341.1"/>
    <property type="molecule type" value="Genomic_DNA"/>
</dbReference>
<dbReference type="Pfam" id="PF01797">
    <property type="entry name" value="Y1_Tnp"/>
    <property type="match status" value="1"/>
</dbReference>
<dbReference type="OrthoDB" id="9798161at2"/>
<dbReference type="SMART" id="SM01321">
    <property type="entry name" value="Y1_Tnp"/>
    <property type="match status" value="1"/>
</dbReference>
<dbReference type="AlphaFoldDB" id="A0A2S8GPR4"/>
<dbReference type="RefSeq" id="WP_105335312.1">
    <property type="nucleotide sequence ID" value="NZ_PUHZ01000010.1"/>
</dbReference>
<dbReference type="SUPFAM" id="SSF143422">
    <property type="entry name" value="Transposase IS200-like"/>
    <property type="match status" value="1"/>
</dbReference>
<dbReference type="InterPro" id="IPR036515">
    <property type="entry name" value="Transposase_17_sf"/>
</dbReference>
<dbReference type="PANTHER" id="PTHR33360:SF2">
    <property type="entry name" value="TRANSPOSASE FOR INSERTION SEQUENCE ELEMENT IS200"/>
    <property type="match status" value="1"/>
</dbReference>
<name>A0A2S8GPR4_9BACT</name>
<dbReference type="NCBIfam" id="NF033573">
    <property type="entry name" value="transpos_IS200"/>
    <property type="match status" value="1"/>
</dbReference>
<proteinExistence type="predicted"/>
<organism evidence="2 3">
    <name type="scientific">Blastopirellula marina</name>
    <dbReference type="NCBI Taxonomy" id="124"/>
    <lineage>
        <taxon>Bacteria</taxon>
        <taxon>Pseudomonadati</taxon>
        <taxon>Planctomycetota</taxon>
        <taxon>Planctomycetia</taxon>
        <taxon>Pirellulales</taxon>
        <taxon>Pirellulaceae</taxon>
        <taxon>Blastopirellula</taxon>
    </lineage>
</organism>
<dbReference type="GO" id="GO:0003677">
    <property type="term" value="F:DNA binding"/>
    <property type="evidence" value="ECO:0007669"/>
    <property type="project" value="InterPro"/>
</dbReference>
<reference evidence="2 3" key="1">
    <citation type="submission" date="2018-02" db="EMBL/GenBank/DDBJ databases">
        <title>Comparative genomes isolates from brazilian mangrove.</title>
        <authorList>
            <person name="Araujo J.E."/>
            <person name="Taketani R.G."/>
            <person name="Silva M.C.P."/>
            <person name="Loureco M.V."/>
            <person name="Andreote F.D."/>
        </authorList>
    </citation>
    <scope>NUCLEOTIDE SEQUENCE [LARGE SCALE GENOMIC DNA]</scope>
    <source>
        <strain evidence="2 3">Nap-Phe MGV</strain>
    </source>
</reference>
<dbReference type="Gene3D" id="3.30.70.1290">
    <property type="entry name" value="Transposase IS200-like"/>
    <property type="match status" value="1"/>
</dbReference>
<dbReference type="Proteomes" id="UP000237819">
    <property type="component" value="Unassembled WGS sequence"/>
</dbReference>
<evidence type="ECO:0000313" key="3">
    <source>
        <dbReference type="Proteomes" id="UP000237819"/>
    </source>
</evidence>
<dbReference type="InterPro" id="IPR002686">
    <property type="entry name" value="Transposase_17"/>
</dbReference>
<protein>
    <submittedName>
        <fullName evidence="2">Transposase</fullName>
    </submittedName>
</protein>
<comment type="caution">
    <text evidence="2">The sequence shown here is derived from an EMBL/GenBank/DDBJ whole genome shotgun (WGS) entry which is preliminary data.</text>
</comment>
<evidence type="ECO:0000313" key="2">
    <source>
        <dbReference type="EMBL" id="PQO46341.1"/>
    </source>
</evidence>
<dbReference type="GO" id="GO:0004803">
    <property type="term" value="F:transposase activity"/>
    <property type="evidence" value="ECO:0007669"/>
    <property type="project" value="InterPro"/>
</dbReference>
<dbReference type="GO" id="GO:0006313">
    <property type="term" value="P:DNA transposition"/>
    <property type="evidence" value="ECO:0007669"/>
    <property type="project" value="InterPro"/>
</dbReference>
<accession>A0A2S8GPR4</accession>